<organism evidence="2 3">
    <name type="scientific">Paraburkholderia caribensis</name>
    <dbReference type="NCBI Taxonomy" id="75105"/>
    <lineage>
        <taxon>Bacteria</taxon>
        <taxon>Pseudomonadati</taxon>
        <taxon>Pseudomonadota</taxon>
        <taxon>Betaproteobacteria</taxon>
        <taxon>Burkholderiales</taxon>
        <taxon>Burkholderiaceae</taxon>
        <taxon>Paraburkholderia</taxon>
    </lineage>
</organism>
<gene>
    <name evidence="2" type="ORF">VOI32_38800</name>
</gene>
<feature type="region of interest" description="Disordered" evidence="1">
    <location>
        <begin position="70"/>
        <end position="106"/>
    </location>
</feature>
<evidence type="ECO:0000313" key="2">
    <source>
        <dbReference type="EMBL" id="MEO1759802.1"/>
    </source>
</evidence>
<name>A0ABV0EC94_9BURK</name>
<protein>
    <submittedName>
        <fullName evidence="2">Type II toxin-antitoxin system ParD family antitoxin</fullName>
    </submittedName>
</protein>
<feature type="compositionally biased region" description="Polar residues" evidence="1">
    <location>
        <begin position="81"/>
        <end position="101"/>
    </location>
</feature>
<evidence type="ECO:0000313" key="3">
    <source>
        <dbReference type="Proteomes" id="UP001462961"/>
    </source>
</evidence>
<sequence>MVGCAYYLSTLATAFPVRWLGIPRTLYVRGGRFPIPRMILLRHRRAVRRLWPPFSAPRQNHAWYIGCDSGGSRTSRGGTPMSRNTSVSPAITSPTSSTRQARSGPYGPASDVVCAGLRLLESHEGRCGSCTRR</sequence>
<dbReference type="RefSeq" id="WP_325048273.1">
    <property type="nucleotide sequence ID" value="NZ_JAKUCO010000028.1"/>
</dbReference>
<comment type="caution">
    <text evidence="2">The sequence shown here is derived from an EMBL/GenBank/DDBJ whole genome shotgun (WGS) entry which is preliminary data.</text>
</comment>
<proteinExistence type="predicted"/>
<reference evidence="2 3" key="1">
    <citation type="submission" date="2024-01" db="EMBL/GenBank/DDBJ databases">
        <title>The diversity of rhizobia nodulating Mimosa spp. in eleven states of Brazil covering several biomes is determined by host plant, location, and edaphic factors.</title>
        <authorList>
            <person name="Rouws L."/>
            <person name="Barauna A."/>
            <person name="Beukes C."/>
            <person name="De Faria S.M."/>
            <person name="Gross E."/>
            <person name="Dos Reis Junior F.B."/>
            <person name="Simon M."/>
            <person name="Maluk M."/>
            <person name="Odee D.W."/>
            <person name="Kenicer G."/>
            <person name="Young J.P.W."/>
            <person name="Reis V.M."/>
            <person name="Zilli J."/>
            <person name="James E.K."/>
        </authorList>
    </citation>
    <scope>NUCLEOTIDE SEQUENCE [LARGE SCALE GENOMIC DNA]</scope>
    <source>
        <strain evidence="2 3">JHI1651</strain>
    </source>
</reference>
<accession>A0ABV0EC94</accession>
<dbReference type="EMBL" id="JAYLVJ010000090">
    <property type="protein sequence ID" value="MEO1759802.1"/>
    <property type="molecule type" value="Genomic_DNA"/>
</dbReference>
<feature type="compositionally biased region" description="Low complexity" evidence="1">
    <location>
        <begin position="70"/>
        <end position="79"/>
    </location>
</feature>
<keyword evidence="3" id="KW-1185">Reference proteome</keyword>
<evidence type="ECO:0000256" key="1">
    <source>
        <dbReference type="SAM" id="MobiDB-lite"/>
    </source>
</evidence>
<dbReference type="Proteomes" id="UP001462961">
    <property type="component" value="Unassembled WGS sequence"/>
</dbReference>
<dbReference type="Pfam" id="PF03693">
    <property type="entry name" value="ParD_antitoxin"/>
    <property type="match status" value="1"/>
</dbReference>
<dbReference type="InterPro" id="IPR022789">
    <property type="entry name" value="ParD"/>
</dbReference>